<dbReference type="AlphaFoldDB" id="A0ABD3AQH3"/>
<gene>
    <name evidence="2" type="ORF">ACH5RR_006805</name>
</gene>
<feature type="region of interest" description="Disordered" evidence="1">
    <location>
        <begin position="1"/>
        <end position="46"/>
    </location>
</feature>
<evidence type="ECO:0000256" key="1">
    <source>
        <dbReference type="SAM" id="MobiDB-lite"/>
    </source>
</evidence>
<comment type="caution">
    <text evidence="2">The sequence shown here is derived from an EMBL/GenBank/DDBJ whole genome shotgun (WGS) entry which is preliminary data.</text>
</comment>
<name>A0ABD3AQH3_9GENT</name>
<dbReference type="Proteomes" id="UP001630127">
    <property type="component" value="Unassembled WGS sequence"/>
</dbReference>
<evidence type="ECO:0000313" key="3">
    <source>
        <dbReference type="Proteomes" id="UP001630127"/>
    </source>
</evidence>
<accession>A0ABD3AQH3</accession>
<organism evidence="2 3">
    <name type="scientific">Cinchona calisaya</name>
    <dbReference type="NCBI Taxonomy" id="153742"/>
    <lineage>
        <taxon>Eukaryota</taxon>
        <taxon>Viridiplantae</taxon>
        <taxon>Streptophyta</taxon>
        <taxon>Embryophyta</taxon>
        <taxon>Tracheophyta</taxon>
        <taxon>Spermatophyta</taxon>
        <taxon>Magnoliopsida</taxon>
        <taxon>eudicotyledons</taxon>
        <taxon>Gunneridae</taxon>
        <taxon>Pentapetalae</taxon>
        <taxon>asterids</taxon>
        <taxon>lamiids</taxon>
        <taxon>Gentianales</taxon>
        <taxon>Rubiaceae</taxon>
        <taxon>Cinchonoideae</taxon>
        <taxon>Cinchoneae</taxon>
        <taxon>Cinchona</taxon>
    </lineage>
</organism>
<protein>
    <submittedName>
        <fullName evidence="2">Uncharacterized protein</fullName>
    </submittedName>
</protein>
<evidence type="ECO:0000313" key="2">
    <source>
        <dbReference type="EMBL" id="KAL3533284.1"/>
    </source>
</evidence>
<keyword evidence="3" id="KW-1185">Reference proteome</keyword>
<reference evidence="2 3" key="1">
    <citation type="submission" date="2024-11" db="EMBL/GenBank/DDBJ databases">
        <title>A near-complete genome assembly of Cinchona calisaya.</title>
        <authorList>
            <person name="Lian D.C."/>
            <person name="Zhao X.W."/>
            <person name="Wei L."/>
        </authorList>
    </citation>
    <scope>NUCLEOTIDE SEQUENCE [LARGE SCALE GENOMIC DNA]</scope>
    <source>
        <tissue evidence="2">Nenye</tissue>
    </source>
</reference>
<sequence length="118" mass="12629">MNEIKGLPPSDNYAPLPPLEPKPSKPVTEMTGDLVDQSDGGVTADDQATKLELTLFAEPMANNGNSSWEAFSSNEEPEVAFASQNLAAESGKADWELTLVEIANKNTNSHTAQHSCNL</sequence>
<proteinExistence type="predicted"/>
<dbReference type="EMBL" id="JBJUIK010000003">
    <property type="protein sequence ID" value="KAL3533284.1"/>
    <property type="molecule type" value="Genomic_DNA"/>
</dbReference>